<proteinExistence type="predicted"/>
<dbReference type="EMBL" id="JAKKPZ010000430">
    <property type="protein sequence ID" value="KAI1695207.1"/>
    <property type="molecule type" value="Genomic_DNA"/>
</dbReference>
<gene>
    <name evidence="1" type="ORF">DdX_19714</name>
</gene>
<evidence type="ECO:0000313" key="2">
    <source>
        <dbReference type="Proteomes" id="UP001201812"/>
    </source>
</evidence>
<accession>A0AAD4QS69</accession>
<dbReference type="AlphaFoldDB" id="A0AAD4QS69"/>
<comment type="caution">
    <text evidence="1">The sequence shown here is derived from an EMBL/GenBank/DDBJ whole genome shotgun (WGS) entry which is preliminary data.</text>
</comment>
<organism evidence="1 2">
    <name type="scientific">Ditylenchus destructor</name>
    <dbReference type="NCBI Taxonomy" id="166010"/>
    <lineage>
        <taxon>Eukaryota</taxon>
        <taxon>Metazoa</taxon>
        <taxon>Ecdysozoa</taxon>
        <taxon>Nematoda</taxon>
        <taxon>Chromadorea</taxon>
        <taxon>Rhabditida</taxon>
        <taxon>Tylenchina</taxon>
        <taxon>Tylenchomorpha</taxon>
        <taxon>Sphaerularioidea</taxon>
        <taxon>Anguinidae</taxon>
        <taxon>Anguininae</taxon>
        <taxon>Ditylenchus</taxon>
    </lineage>
</organism>
<dbReference type="Proteomes" id="UP001201812">
    <property type="component" value="Unassembled WGS sequence"/>
</dbReference>
<sequence>MFAINQKFVDILKCNVGSIDKEPRYIRCESLTLKGWPELYTVHLPDLLKWLTRNVRAESLNISFILNRSRFLPLAKFLLNPSGAKKCTSSKIKIKVSNPVVFLTVLIQKFRAISLVKDDVPTIELLYPSFDAEWERLGSNLIDQEADPHDAKALYMISNGQNRMRISLCASNTPNWNDCEIRIYSI</sequence>
<protein>
    <submittedName>
        <fullName evidence="1">Uncharacterized protein</fullName>
    </submittedName>
</protein>
<keyword evidence="2" id="KW-1185">Reference proteome</keyword>
<evidence type="ECO:0000313" key="1">
    <source>
        <dbReference type="EMBL" id="KAI1695207.1"/>
    </source>
</evidence>
<reference evidence="1" key="1">
    <citation type="submission" date="2022-01" db="EMBL/GenBank/DDBJ databases">
        <title>Genome Sequence Resource for Two Populations of Ditylenchus destructor, the Migratory Endoparasitic Phytonematode.</title>
        <authorList>
            <person name="Zhang H."/>
            <person name="Lin R."/>
            <person name="Xie B."/>
        </authorList>
    </citation>
    <scope>NUCLEOTIDE SEQUENCE</scope>
    <source>
        <strain evidence="1">BazhouSP</strain>
    </source>
</reference>
<name>A0AAD4QS69_9BILA</name>